<name>K1X912_MARBU</name>
<keyword evidence="2" id="KW-0749">Sporulation</keyword>
<feature type="domain" description="Velvet" evidence="8">
    <location>
        <begin position="127"/>
        <end position="458"/>
    </location>
</feature>
<evidence type="ECO:0000256" key="5">
    <source>
        <dbReference type="ARBA" id="ARBA00023242"/>
    </source>
</evidence>
<dbReference type="HOGENOM" id="CLU_022491_0_1_1"/>
<dbReference type="InterPro" id="IPR037525">
    <property type="entry name" value="Velvet_dom"/>
</dbReference>
<dbReference type="eggNOG" id="ENOG502S1B4">
    <property type="taxonomic scope" value="Eukaryota"/>
</dbReference>
<feature type="region of interest" description="Disordered" evidence="7">
    <location>
        <begin position="265"/>
        <end position="338"/>
    </location>
</feature>
<evidence type="ECO:0000313" key="10">
    <source>
        <dbReference type="Proteomes" id="UP000006753"/>
    </source>
</evidence>
<feature type="compositionally biased region" description="Low complexity" evidence="7">
    <location>
        <begin position="38"/>
        <end position="57"/>
    </location>
</feature>
<keyword evidence="5" id="KW-0539">Nucleus</keyword>
<feature type="region of interest" description="Disordered" evidence="7">
    <location>
        <begin position="1"/>
        <end position="125"/>
    </location>
</feature>
<gene>
    <name evidence="9" type="ORF">MBM_04780</name>
</gene>
<dbReference type="GO" id="GO:0030435">
    <property type="term" value="P:sporulation resulting in formation of a cellular spore"/>
    <property type="evidence" value="ECO:0007669"/>
    <property type="project" value="UniProtKB-KW"/>
</dbReference>
<keyword evidence="10" id="KW-1185">Reference proteome</keyword>
<feature type="compositionally biased region" description="Low complexity" evidence="7">
    <location>
        <begin position="95"/>
        <end position="113"/>
    </location>
</feature>
<organism evidence="9 10">
    <name type="scientific">Marssonina brunnea f. sp. multigermtubi (strain MB_m1)</name>
    <name type="common">Marssonina leaf spot fungus</name>
    <dbReference type="NCBI Taxonomy" id="1072389"/>
    <lineage>
        <taxon>Eukaryota</taxon>
        <taxon>Fungi</taxon>
        <taxon>Dikarya</taxon>
        <taxon>Ascomycota</taxon>
        <taxon>Pezizomycotina</taxon>
        <taxon>Leotiomycetes</taxon>
        <taxon>Helotiales</taxon>
        <taxon>Drepanopezizaceae</taxon>
        <taxon>Drepanopeziza</taxon>
    </lineage>
</organism>
<sequence>MQTYAKQSPPHEIHRGPLPSMNDPYRSGPSGNQPQYPPYSSVPYQQQQQQPQHQYQHQHQHQPPAPDWAHGPPPPTEYQSQNPLPDSRLPPAYFPGGNLPPGNRGNPPLAPGAQPDAREPLNRTSVVDGRKYELVVMQQPVRARMCGFGDKDRRPITPPPCVRLKVTDAATGKEIDCSDIEHSMFIISVDLWSECGRDEVNLVRHSMASPSISATSPISYAEAIQRNSLTFGLYQAEQGLPFNSYPGRPQVSSGFQLPSQAHYQHNQYTQPPNGQHAPPNGHAQQPQQAFFPGGPPPRPWEYGAPHQQPSSHQFGQEGPRPYPQQDMVAPRGPLGNSSPQGMFTRNLIGQLATSAFRLIDTEDRIGIWFVLQDLSVRTEGSFRLRFSFVNLGVPPSPANIQLSGTGPGVAVNTTKAPVLSTVFSDVFTVYSAKRFPGVVESTELSKIFSMQGIKIPIRKDALVKGAHEEKDDDE</sequence>
<dbReference type="Pfam" id="PF11754">
    <property type="entry name" value="Velvet"/>
    <property type="match status" value="1"/>
</dbReference>
<dbReference type="STRING" id="1072389.K1X912"/>
<dbReference type="EMBL" id="JH921437">
    <property type="protein sequence ID" value="EKD17203.1"/>
    <property type="molecule type" value="Genomic_DNA"/>
</dbReference>
<evidence type="ECO:0000256" key="2">
    <source>
        <dbReference type="ARBA" id="ARBA00022969"/>
    </source>
</evidence>
<evidence type="ECO:0000256" key="3">
    <source>
        <dbReference type="ARBA" id="ARBA00023015"/>
    </source>
</evidence>
<evidence type="ECO:0000313" key="9">
    <source>
        <dbReference type="EMBL" id="EKD17203.1"/>
    </source>
</evidence>
<dbReference type="InterPro" id="IPR038491">
    <property type="entry name" value="Velvet_dom_sf"/>
</dbReference>
<comment type="similarity">
    <text evidence="6">Belongs to the velvet family. VelB subfamily.</text>
</comment>
<dbReference type="InParanoid" id="K1X912"/>
<proteinExistence type="inferred from homology"/>
<reference evidence="9 10" key="1">
    <citation type="journal article" date="2012" name="BMC Genomics">
        <title>Sequencing the genome of Marssonina brunnea reveals fungus-poplar co-evolution.</title>
        <authorList>
            <person name="Zhu S."/>
            <person name="Cao Y.-Z."/>
            <person name="Jiang C."/>
            <person name="Tan B.-Y."/>
            <person name="Wang Z."/>
            <person name="Feng S."/>
            <person name="Zhang L."/>
            <person name="Su X.-H."/>
            <person name="Brejova B."/>
            <person name="Vinar T."/>
            <person name="Xu M."/>
            <person name="Wang M.-X."/>
            <person name="Zhang S.-G."/>
            <person name="Huang M.-R."/>
            <person name="Wu R."/>
            <person name="Zhou Y."/>
        </authorList>
    </citation>
    <scope>NUCLEOTIDE SEQUENCE [LARGE SCALE GENOMIC DNA]</scope>
    <source>
        <strain evidence="9 10">MB_m1</strain>
    </source>
</reference>
<dbReference type="Gene3D" id="2.60.40.3960">
    <property type="entry name" value="Velvet domain"/>
    <property type="match status" value="2"/>
</dbReference>
<comment type="subcellular location">
    <subcellularLocation>
        <location evidence="1">Nucleus</location>
    </subcellularLocation>
</comment>
<feature type="compositionally biased region" description="Low complexity" evidence="7">
    <location>
        <begin position="283"/>
        <end position="292"/>
    </location>
</feature>
<dbReference type="Proteomes" id="UP000006753">
    <property type="component" value="Unassembled WGS sequence"/>
</dbReference>
<dbReference type="InterPro" id="IPR021740">
    <property type="entry name" value="Velvet"/>
</dbReference>
<evidence type="ECO:0000256" key="4">
    <source>
        <dbReference type="ARBA" id="ARBA00023163"/>
    </source>
</evidence>
<evidence type="ECO:0000259" key="8">
    <source>
        <dbReference type="PROSITE" id="PS51821"/>
    </source>
</evidence>
<keyword evidence="3" id="KW-0805">Transcription regulation</keyword>
<dbReference type="PROSITE" id="PS51821">
    <property type="entry name" value="VELVET"/>
    <property type="match status" value="1"/>
</dbReference>
<accession>K1X912</accession>
<dbReference type="PANTHER" id="PTHR33572:SF3">
    <property type="entry name" value="VELVET COMPLEX SUBUNIT B"/>
    <property type="match status" value="1"/>
</dbReference>
<dbReference type="OMA" id="MIQKTNA"/>
<evidence type="ECO:0000256" key="7">
    <source>
        <dbReference type="SAM" id="MobiDB-lite"/>
    </source>
</evidence>
<protein>
    <submittedName>
        <fullName evidence="9">Developmental regulator VelB</fullName>
    </submittedName>
</protein>
<evidence type="ECO:0000256" key="1">
    <source>
        <dbReference type="ARBA" id="ARBA00004123"/>
    </source>
</evidence>
<dbReference type="KEGG" id="mbe:MBM_04780"/>
<dbReference type="GeneID" id="18760715"/>
<dbReference type="PANTHER" id="PTHR33572">
    <property type="entry name" value="SPORE DEVELOPMENT REGULATOR VOSA"/>
    <property type="match status" value="1"/>
</dbReference>
<evidence type="ECO:0000256" key="6">
    <source>
        <dbReference type="ARBA" id="ARBA00038045"/>
    </source>
</evidence>
<dbReference type="GO" id="GO:0005634">
    <property type="term" value="C:nucleus"/>
    <property type="evidence" value="ECO:0007669"/>
    <property type="project" value="UniProtKB-SubCell"/>
</dbReference>
<feature type="compositionally biased region" description="Pro residues" evidence="7">
    <location>
        <begin position="63"/>
        <end position="76"/>
    </location>
</feature>
<keyword evidence="4" id="KW-0804">Transcription</keyword>
<dbReference type="OrthoDB" id="1746739at2759"/>
<dbReference type="AlphaFoldDB" id="K1X912"/>